<evidence type="ECO:0000259" key="5">
    <source>
        <dbReference type="Pfam" id="PF21036"/>
    </source>
</evidence>
<dbReference type="SUPFAM" id="SSF53756">
    <property type="entry name" value="UDP-Glycosyltransferase/glycogen phosphorylase"/>
    <property type="match status" value="1"/>
</dbReference>
<dbReference type="Proteomes" id="UP000272729">
    <property type="component" value="Unassembled WGS sequence"/>
</dbReference>
<accession>A0A495XH55</accession>
<evidence type="ECO:0000313" key="7">
    <source>
        <dbReference type="Proteomes" id="UP000272729"/>
    </source>
</evidence>
<feature type="domain" description="Erythromycin biosynthesis protein CIII-like N-terminal" evidence="5">
    <location>
        <begin position="27"/>
        <end position="183"/>
    </location>
</feature>
<dbReference type="Pfam" id="PF21036">
    <property type="entry name" value="EryCIII-like_N"/>
    <property type="match status" value="1"/>
</dbReference>
<reference evidence="6 7" key="1">
    <citation type="submission" date="2018-10" db="EMBL/GenBank/DDBJ databases">
        <title>Sequencing the genomes of 1000 actinobacteria strains.</title>
        <authorList>
            <person name="Klenk H.-P."/>
        </authorList>
    </citation>
    <scope>NUCLEOTIDE SEQUENCE [LARGE SCALE GENOMIC DNA]</scope>
    <source>
        <strain evidence="6 7">DSM 43911</strain>
    </source>
</reference>
<dbReference type="RefSeq" id="WP_121226578.1">
    <property type="nucleotide sequence ID" value="NZ_JBIUBA010000028.1"/>
</dbReference>
<dbReference type="CDD" id="cd03784">
    <property type="entry name" value="GT1_Gtf-like"/>
    <property type="match status" value="1"/>
</dbReference>
<dbReference type="OrthoDB" id="6620093at2"/>
<sequence length="376" mass="40460">MRVLFTCIGGPGHLNPLLPVSRAVADRGHEVLWATSGSLRGLVETAGFPFHQLGSSPSPAPATRGPLLVPDIQRSEEEVREGFTRLGTRARLPLVRALVSEWRPDLVVCDEFDFASMLVAEEAGLPHASVLVTATGVQIRPDVVGEPLHEIRAECGLPEDPELTMLGRHLRLSPFPPSFRAPDAWRFGTEHAFRPPMPAALSSGSPLVYFTLGTEFALESGDLFERVLAGLRDLPVRVLMTVGRHIDPAEFGPQPEHVRIARYVPQEEVLADCTLVVSHGGSGTVIGALAHGKPMVLTPMGADQPMNADRCEALGVGRTLDPVTVTPAEVRATVSEVLADPGYRRSAERLRAEMAALPGPDHAADLLEALVRCTAR</sequence>
<name>A0A495XH55_9PSEU</name>
<evidence type="ECO:0000256" key="1">
    <source>
        <dbReference type="ARBA" id="ARBA00006962"/>
    </source>
</evidence>
<keyword evidence="3 6" id="KW-0808">Transferase</keyword>
<dbReference type="PANTHER" id="PTHR48050:SF13">
    <property type="entry name" value="STEROL 3-BETA-GLUCOSYLTRANSFERASE UGT80A2"/>
    <property type="match status" value="1"/>
</dbReference>
<evidence type="ECO:0000313" key="6">
    <source>
        <dbReference type="EMBL" id="RKT73069.1"/>
    </source>
</evidence>
<dbReference type="InterPro" id="IPR010610">
    <property type="entry name" value="EryCIII-like_C"/>
</dbReference>
<feature type="domain" description="Erythromycin biosynthesis protein CIII-like C-terminal" evidence="4">
    <location>
        <begin position="231"/>
        <end position="370"/>
    </location>
</feature>
<dbReference type="PANTHER" id="PTHR48050">
    <property type="entry name" value="STEROL 3-BETA-GLUCOSYLTRANSFERASE"/>
    <property type="match status" value="1"/>
</dbReference>
<dbReference type="AlphaFoldDB" id="A0A495XH55"/>
<dbReference type="Gene3D" id="3.40.50.2000">
    <property type="entry name" value="Glycogen Phosphorylase B"/>
    <property type="match status" value="2"/>
</dbReference>
<evidence type="ECO:0000259" key="4">
    <source>
        <dbReference type="Pfam" id="PF06722"/>
    </source>
</evidence>
<comment type="similarity">
    <text evidence="1">Belongs to the glycosyltransferase 28 family.</text>
</comment>
<evidence type="ECO:0000256" key="2">
    <source>
        <dbReference type="ARBA" id="ARBA00022676"/>
    </source>
</evidence>
<dbReference type="EMBL" id="RBXR01000001">
    <property type="protein sequence ID" value="RKT73069.1"/>
    <property type="molecule type" value="Genomic_DNA"/>
</dbReference>
<dbReference type="Pfam" id="PF06722">
    <property type="entry name" value="EryCIII-like_C"/>
    <property type="match status" value="1"/>
</dbReference>
<dbReference type="InterPro" id="IPR048284">
    <property type="entry name" value="EryCIII-like_N"/>
</dbReference>
<protein>
    <submittedName>
        <fullName evidence="6">MGT family glycosyltransferase</fullName>
    </submittedName>
</protein>
<gene>
    <name evidence="6" type="ORF">DFJ66_6396</name>
</gene>
<dbReference type="GO" id="GO:0016758">
    <property type="term" value="F:hexosyltransferase activity"/>
    <property type="evidence" value="ECO:0007669"/>
    <property type="project" value="UniProtKB-ARBA"/>
</dbReference>
<dbReference type="GO" id="GO:0017000">
    <property type="term" value="P:antibiotic biosynthetic process"/>
    <property type="evidence" value="ECO:0007669"/>
    <property type="project" value="UniProtKB-ARBA"/>
</dbReference>
<comment type="caution">
    <text evidence="6">The sequence shown here is derived from an EMBL/GenBank/DDBJ whole genome shotgun (WGS) entry which is preliminary data.</text>
</comment>
<proteinExistence type="inferred from homology"/>
<dbReference type="InterPro" id="IPR050426">
    <property type="entry name" value="Glycosyltransferase_28"/>
</dbReference>
<dbReference type="InterPro" id="IPR002213">
    <property type="entry name" value="UDP_glucos_trans"/>
</dbReference>
<organism evidence="6 7">
    <name type="scientific">Saccharothrix variisporea</name>
    <dbReference type="NCBI Taxonomy" id="543527"/>
    <lineage>
        <taxon>Bacteria</taxon>
        <taxon>Bacillati</taxon>
        <taxon>Actinomycetota</taxon>
        <taxon>Actinomycetes</taxon>
        <taxon>Pseudonocardiales</taxon>
        <taxon>Pseudonocardiaceae</taxon>
        <taxon>Saccharothrix</taxon>
    </lineage>
</organism>
<dbReference type="FunFam" id="3.40.50.2000:FF:000072">
    <property type="entry name" value="Glycosyl transferase"/>
    <property type="match status" value="1"/>
</dbReference>
<keyword evidence="7" id="KW-1185">Reference proteome</keyword>
<evidence type="ECO:0000256" key="3">
    <source>
        <dbReference type="ARBA" id="ARBA00022679"/>
    </source>
</evidence>
<keyword evidence="2" id="KW-0328">Glycosyltransferase</keyword>
<dbReference type="GO" id="GO:0008194">
    <property type="term" value="F:UDP-glycosyltransferase activity"/>
    <property type="evidence" value="ECO:0007669"/>
    <property type="project" value="InterPro"/>
</dbReference>